<evidence type="ECO:0000256" key="5">
    <source>
        <dbReference type="ARBA" id="ARBA00022692"/>
    </source>
</evidence>
<organism evidence="9 10">
    <name type="scientific">Leucobacter iarius</name>
    <dbReference type="NCBI Taxonomy" id="333963"/>
    <lineage>
        <taxon>Bacteria</taxon>
        <taxon>Bacillati</taxon>
        <taxon>Actinomycetota</taxon>
        <taxon>Actinomycetes</taxon>
        <taxon>Micrococcales</taxon>
        <taxon>Microbacteriaceae</taxon>
        <taxon>Leucobacter</taxon>
    </lineage>
</organism>
<dbReference type="CDD" id="cd06550">
    <property type="entry name" value="TM_ABC_iron-siderophores_like"/>
    <property type="match status" value="1"/>
</dbReference>
<protein>
    <submittedName>
        <fullName evidence="9">Iron chelate uptake ABC transporter family permease subunit</fullName>
    </submittedName>
</protein>
<evidence type="ECO:0000313" key="9">
    <source>
        <dbReference type="EMBL" id="GAA1789409.1"/>
    </source>
</evidence>
<proteinExistence type="inferred from homology"/>
<dbReference type="Gene3D" id="1.10.3470.10">
    <property type="entry name" value="ABC transporter involved in vitamin B12 uptake, BtuC"/>
    <property type="match status" value="1"/>
</dbReference>
<comment type="similarity">
    <text evidence="2">Belongs to the binding-protein-dependent transport system permease family. FecCD subfamily.</text>
</comment>
<name>A0ABP4XS93_9MICO</name>
<feature type="transmembrane region" description="Helical" evidence="8">
    <location>
        <begin position="142"/>
        <end position="164"/>
    </location>
</feature>
<dbReference type="Pfam" id="PF01032">
    <property type="entry name" value="FecCD"/>
    <property type="match status" value="1"/>
</dbReference>
<feature type="transmembrane region" description="Helical" evidence="8">
    <location>
        <begin position="299"/>
        <end position="320"/>
    </location>
</feature>
<dbReference type="Proteomes" id="UP001500851">
    <property type="component" value="Unassembled WGS sequence"/>
</dbReference>
<dbReference type="SUPFAM" id="SSF81345">
    <property type="entry name" value="ABC transporter involved in vitamin B12 uptake, BtuC"/>
    <property type="match status" value="1"/>
</dbReference>
<keyword evidence="3" id="KW-0813">Transport</keyword>
<gene>
    <name evidence="9" type="ORF">GCM10009768_18090</name>
</gene>
<evidence type="ECO:0000256" key="2">
    <source>
        <dbReference type="ARBA" id="ARBA00007935"/>
    </source>
</evidence>
<comment type="caution">
    <text evidence="9">The sequence shown here is derived from an EMBL/GenBank/DDBJ whole genome shotgun (WGS) entry which is preliminary data.</text>
</comment>
<feature type="transmembrane region" description="Helical" evidence="8">
    <location>
        <begin position="110"/>
        <end position="130"/>
    </location>
</feature>
<feature type="transmembrane region" description="Helical" evidence="8">
    <location>
        <begin position="244"/>
        <end position="264"/>
    </location>
</feature>
<keyword evidence="6 8" id="KW-1133">Transmembrane helix</keyword>
<comment type="subcellular location">
    <subcellularLocation>
        <location evidence="1">Cell membrane</location>
        <topology evidence="1">Multi-pass membrane protein</topology>
    </subcellularLocation>
</comment>
<dbReference type="PANTHER" id="PTHR30472:SF1">
    <property type="entry name" value="FE(3+) DICITRATE TRANSPORT SYSTEM PERMEASE PROTEIN FECC-RELATED"/>
    <property type="match status" value="1"/>
</dbReference>
<dbReference type="InterPro" id="IPR037294">
    <property type="entry name" value="ABC_BtuC-like"/>
</dbReference>
<evidence type="ECO:0000256" key="7">
    <source>
        <dbReference type="ARBA" id="ARBA00023136"/>
    </source>
</evidence>
<keyword evidence="10" id="KW-1185">Reference proteome</keyword>
<reference evidence="10" key="1">
    <citation type="journal article" date="2019" name="Int. J. Syst. Evol. Microbiol.">
        <title>The Global Catalogue of Microorganisms (GCM) 10K type strain sequencing project: providing services to taxonomists for standard genome sequencing and annotation.</title>
        <authorList>
            <consortium name="The Broad Institute Genomics Platform"/>
            <consortium name="The Broad Institute Genome Sequencing Center for Infectious Disease"/>
            <person name="Wu L."/>
            <person name="Ma J."/>
        </authorList>
    </citation>
    <scope>NUCLEOTIDE SEQUENCE [LARGE SCALE GENOMIC DNA]</scope>
    <source>
        <strain evidence="10">JCM 14736</strain>
    </source>
</reference>
<feature type="transmembrane region" description="Helical" evidence="8">
    <location>
        <begin position="52"/>
        <end position="72"/>
    </location>
</feature>
<dbReference type="InterPro" id="IPR000522">
    <property type="entry name" value="ABC_transptr_permease_BtuC"/>
</dbReference>
<feature type="transmembrane region" description="Helical" evidence="8">
    <location>
        <begin position="184"/>
        <end position="204"/>
    </location>
</feature>
<keyword evidence="4" id="KW-1003">Cell membrane</keyword>
<feature type="transmembrane region" description="Helical" evidence="8">
    <location>
        <begin position="84"/>
        <end position="104"/>
    </location>
</feature>
<keyword evidence="7 8" id="KW-0472">Membrane</keyword>
<feature type="transmembrane region" description="Helical" evidence="8">
    <location>
        <begin position="271"/>
        <end position="293"/>
    </location>
</feature>
<keyword evidence="5 8" id="KW-0812">Transmembrane</keyword>
<evidence type="ECO:0000256" key="4">
    <source>
        <dbReference type="ARBA" id="ARBA00022475"/>
    </source>
</evidence>
<evidence type="ECO:0000256" key="6">
    <source>
        <dbReference type="ARBA" id="ARBA00022989"/>
    </source>
</evidence>
<sequence length="325" mass="32694">MTALLVAGALLLVIIAAAFAIGSSTIPLDRVWHLLQHPDGSNESYIVGGMRFTRVIIGLAVGCALAVAGAVMQAVTRNPLADPGLLGVTSGGSLAVVLGAGFLGMTSPSAQFALCAVGSLTAAAVVFLIGTRGTGSASPMRLVLAGIAFSAATGGVISAVLLLKPRAFDAFRFWDVGSLTRMDVPLPLVVVPVLIGLLLVLTIARGLTDLSLGDDVAAALGTPVARTRVVALIALTLLCAAATAAAGPISFVGLVVPLVCAWIMGPHRGWIIALCAVAGPILVLSADVVGRVVARPGELAVGLLIAFVGAPVLLVMVLRLSGARR</sequence>
<dbReference type="EMBL" id="BAAAOB010000001">
    <property type="protein sequence ID" value="GAA1789409.1"/>
    <property type="molecule type" value="Genomic_DNA"/>
</dbReference>
<accession>A0ABP4XS93</accession>
<evidence type="ECO:0000313" key="10">
    <source>
        <dbReference type="Proteomes" id="UP001500851"/>
    </source>
</evidence>
<evidence type="ECO:0000256" key="8">
    <source>
        <dbReference type="SAM" id="Phobius"/>
    </source>
</evidence>
<evidence type="ECO:0000256" key="3">
    <source>
        <dbReference type="ARBA" id="ARBA00022448"/>
    </source>
</evidence>
<evidence type="ECO:0000256" key="1">
    <source>
        <dbReference type="ARBA" id="ARBA00004651"/>
    </source>
</evidence>
<dbReference type="PANTHER" id="PTHR30472">
    <property type="entry name" value="FERRIC ENTEROBACTIN TRANSPORT SYSTEM PERMEASE PROTEIN"/>
    <property type="match status" value="1"/>
</dbReference>